<dbReference type="EMBL" id="FOYZ01000003">
    <property type="protein sequence ID" value="SFR68751.1"/>
    <property type="molecule type" value="Genomic_DNA"/>
</dbReference>
<dbReference type="Gene3D" id="3.60.21.10">
    <property type="match status" value="1"/>
</dbReference>
<dbReference type="NCBIfam" id="TIGR00619">
    <property type="entry name" value="sbcd"/>
    <property type="match status" value="1"/>
</dbReference>
<dbReference type="GO" id="GO:0006260">
    <property type="term" value="P:DNA replication"/>
    <property type="evidence" value="ECO:0007669"/>
    <property type="project" value="UniProtKB-KW"/>
</dbReference>
<sequence length="414" mass="47348">MRILHTSDWHLGKYLDGNSRLWEQERFLEDFVKLVEEKKVDLVIIAGDIYDTANPPAKAEQLFYDTLKKLSRDGERVTLVIAGNHDSPERLVAAGPLAREHGIIMLGTPKAIAQTGTYGKHKITESGEGYFKLQIGEEQAVIVTIPFPSEKRLEEMIYTEMSEEEEKLKSYGERLKQLMDSLAVHYQEDTINLLTAHLFVAWIEESGSERSISLGGSYIVDSKCFPKQAQYIALGHIHRPQIVPGTEKRARYAGAPLHYHKGEAAFQKKVFLVEVQAGEPCQVEEIPLNTYKPIEIWKCNAFEEAVRKCMENSNRQCWVYLEIKTETFITEQEIKQLKSIKDDILEIIPIFPRLETASEEALNFAEKPFEEVFREFFIREKGGEPEPELVELLLKIVSEEDEDEAACIKNKGNK</sequence>
<comment type="function">
    <text evidence="7">SbcCD cleaves DNA hairpin structures. These structures can inhibit DNA replication and are intermediates in certain DNA recombination reactions. The complex acts as a 3'-&gt;5' double strand exonuclease that can open hairpins. It also has a 5' single-strand endonuclease activity.</text>
</comment>
<keyword evidence="7" id="KW-0255">Endonuclease</keyword>
<feature type="domain" description="Calcineurin-like phosphoesterase" evidence="8">
    <location>
        <begin position="1"/>
        <end position="240"/>
    </location>
</feature>
<name>A0A1I6IQ21_9FIRM</name>
<evidence type="ECO:0000259" key="8">
    <source>
        <dbReference type="Pfam" id="PF00149"/>
    </source>
</evidence>
<dbReference type="InterPro" id="IPR026843">
    <property type="entry name" value="SbcD_C"/>
</dbReference>
<evidence type="ECO:0000259" key="9">
    <source>
        <dbReference type="Pfam" id="PF12320"/>
    </source>
</evidence>
<dbReference type="OrthoDB" id="9773856at2"/>
<keyword evidence="5 7" id="KW-0378">Hydrolase</keyword>
<dbReference type="GO" id="GO:0006310">
    <property type="term" value="P:DNA recombination"/>
    <property type="evidence" value="ECO:0007669"/>
    <property type="project" value="UniProtKB-KW"/>
</dbReference>
<comment type="similarity">
    <text evidence="1 7">Belongs to the SbcD family.</text>
</comment>
<reference evidence="10 11" key="1">
    <citation type="submission" date="2016-10" db="EMBL/GenBank/DDBJ databases">
        <authorList>
            <person name="de Groot N.N."/>
        </authorList>
    </citation>
    <scope>NUCLEOTIDE SEQUENCE [LARGE SCALE GENOMIC DNA]</scope>
    <source>
        <strain evidence="10 11">743A</strain>
    </source>
</reference>
<dbReference type="Proteomes" id="UP000199659">
    <property type="component" value="Unassembled WGS sequence"/>
</dbReference>
<dbReference type="InterPro" id="IPR029052">
    <property type="entry name" value="Metallo-depent_PP-like"/>
</dbReference>
<dbReference type="InterPro" id="IPR041796">
    <property type="entry name" value="Mre11_N"/>
</dbReference>
<dbReference type="InterPro" id="IPR004593">
    <property type="entry name" value="SbcD"/>
</dbReference>
<dbReference type="RefSeq" id="WP_092559606.1">
    <property type="nucleotide sequence ID" value="NZ_FOYZ01000003.1"/>
</dbReference>
<keyword evidence="6 7" id="KW-0269">Exonuclease</keyword>
<dbReference type="PANTHER" id="PTHR30337">
    <property type="entry name" value="COMPONENT OF ATP-DEPENDENT DSDNA EXONUCLEASE"/>
    <property type="match status" value="1"/>
</dbReference>
<dbReference type="PANTHER" id="PTHR30337:SF0">
    <property type="entry name" value="NUCLEASE SBCCD SUBUNIT D"/>
    <property type="match status" value="1"/>
</dbReference>
<comment type="subunit">
    <text evidence="2 7">Heterodimer of SbcC and SbcD.</text>
</comment>
<evidence type="ECO:0000313" key="10">
    <source>
        <dbReference type="EMBL" id="SFR68751.1"/>
    </source>
</evidence>
<evidence type="ECO:0000256" key="5">
    <source>
        <dbReference type="ARBA" id="ARBA00022801"/>
    </source>
</evidence>
<evidence type="ECO:0000256" key="2">
    <source>
        <dbReference type="ARBA" id="ARBA00011322"/>
    </source>
</evidence>
<dbReference type="AlphaFoldDB" id="A0A1I6IQ21"/>
<keyword evidence="4 7" id="KW-0540">Nuclease</keyword>
<keyword evidence="11" id="KW-1185">Reference proteome</keyword>
<evidence type="ECO:0000256" key="6">
    <source>
        <dbReference type="ARBA" id="ARBA00022839"/>
    </source>
</evidence>
<dbReference type="InterPro" id="IPR050535">
    <property type="entry name" value="DNA_Repair-Maintenance_Comp"/>
</dbReference>
<evidence type="ECO:0000256" key="3">
    <source>
        <dbReference type="ARBA" id="ARBA00013365"/>
    </source>
</evidence>
<evidence type="ECO:0000256" key="1">
    <source>
        <dbReference type="ARBA" id="ARBA00010555"/>
    </source>
</evidence>
<dbReference type="SUPFAM" id="SSF56300">
    <property type="entry name" value="Metallo-dependent phosphatases"/>
    <property type="match status" value="1"/>
</dbReference>
<evidence type="ECO:0000256" key="7">
    <source>
        <dbReference type="RuleBase" id="RU363069"/>
    </source>
</evidence>
<keyword evidence="7" id="KW-0233">DNA recombination</keyword>
<dbReference type="InterPro" id="IPR004843">
    <property type="entry name" value="Calcineurin-like_PHP"/>
</dbReference>
<proteinExistence type="inferred from homology"/>
<evidence type="ECO:0000313" key="11">
    <source>
        <dbReference type="Proteomes" id="UP000199659"/>
    </source>
</evidence>
<protein>
    <recommendedName>
        <fullName evidence="3 7">Nuclease SbcCD subunit D</fullName>
    </recommendedName>
</protein>
<accession>A0A1I6IQ21</accession>
<keyword evidence="7" id="KW-0235">DNA replication</keyword>
<dbReference type="CDD" id="cd00840">
    <property type="entry name" value="MPP_Mre11_N"/>
    <property type="match status" value="1"/>
</dbReference>
<organism evidence="10 11">
    <name type="scientific">Anaeromicropila populeti</name>
    <dbReference type="NCBI Taxonomy" id="37658"/>
    <lineage>
        <taxon>Bacteria</taxon>
        <taxon>Bacillati</taxon>
        <taxon>Bacillota</taxon>
        <taxon>Clostridia</taxon>
        <taxon>Lachnospirales</taxon>
        <taxon>Lachnospiraceae</taxon>
        <taxon>Anaeromicropila</taxon>
    </lineage>
</organism>
<dbReference type="GO" id="GO:0004519">
    <property type="term" value="F:endonuclease activity"/>
    <property type="evidence" value="ECO:0007669"/>
    <property type="project" value="UniProtKB-KW"/>
</dbReference>
<dbReference type="Pfam" id="PF00149">
    <property type="entry name" value="Metallophos"/>
    <property type="match status" value="1"/>
</dbReference>
<dbReference type="STRING" id="37658.SAMN05661086_01005"/>
<feature type="domain" description="Nuclease SbcCD subunit D C-terminal" evidence="9">
    <location>
        <begin position="291"/>
        <end position="380"/>
    </location>
</feature>
<evidence type="ECO:0000256" key="4">
    <source>
        <dbReference type="ARBA" id="ARBA00022722"/>
    </source>
</evidence>
<dbReference type="Pfam" id="PF12320">
    <property type="entry name" value="SbcD_C"/>
    <property type="match status" value="1"/>
</dbReference>
<dbReference type="GO" id="GO:0008408">
    <property type="term" value="F:3'-5' exonuclease activity"/>
    <property type="evidence" value="ECO:0007669"/>
    <property type="project" value="InterPro"/>
</dbReference>
<gene>
    <name evidence="7" type="primary">sbcD</name>
    <name evidence="10" type="ORF">SAMN05661086_01005</name>
</gene>